<comment type="cofactor">
    <cofactor evidence="3">
        <name>pyridoxal 5'-phosphate</name>
        <dbReference type="ChEBI" id="CHEBI:597326"/>
    </cofactor>
</comment>
<dbReference type="Pfam" id="PF01168">
    <property type="entry name" value="Ala_racemase_N"/>
    <property type="match status" value="1"/>
</dbReference>
<dbReference type="PIRSF" id="PIRSF004848">
    <property type="entry name" value="YBL036c_PLPDEIII"/>
    <property type="match status" value="1"/>
</dbReference>
<feature type="domain" description="Alanine racemase N-terminal" evidence="5">
    <location>
        <begin position="29"/>
        <end position="235"/>
    </location>
</feature>
<dbReference type="AlphaFoldDB" id="A0A412G4K4"/>
<evidence type="ECO:0000256" key="3">
    <source>
        <dbReference type="PIRSR" id="PIRSR004848-1"/>
    </source>
</evidence>
<organism evidence="6 7">
    <name type="scientific">Holdemania filiformis</name>
    <dbReference type="NCBI Taxonomy" id="61171"/>
    <lineage>
        <taxon>Bacteria</taxon>
        <taxon>Bacillati</taxon>
        <taxon>Bacillota</taxon>
        <taxon>Erysipelotrichia</taxon>
        <taxon>Erysipelotrichales</taxon>
        <taxon>Erysipelotrichaceae</taxon>
        <taxon>Holdemania</taxon>
    </lineage>
</organism>
<dbReference type="SUPFAM" id="SSF51419">
    <property type="entry name" value="PLP-binding barrel"/>
    <property type="match status" value="1"/>
</dbReference>
<sequence length="237" mass="27019">MCRSAFIVHSSFESGIISQEKREIMPQLYETIKQQCQNQCELLIVSKRRSVAQIQAYYDRGARDFGENRAQELLEKAPQLPQDIRWNFIGHLQRNKVRAVLPYLYRVCSLDSLELASVLDKEAARLNRTIGVLAEFNLAEESTKTGMDKTQAFAFFEALRQFEHLIPEGILVMGPHVEDEAAIAAVFHEARALFDQLKAQFGDSRFTICSMGMSHDYPIALREGSTQLRLGTILFED</sequence>
<evidence type="ECO:0000313" key="6">
    <source>
        <dbReference type="EMBL" id="RGR75639.1"/>
    </source>
</evidence>
<dbReference type="InterPro" id="IPR001608">
    <property type="entry name" value="Ala_racemase_N"/>
</dbReference>
<gene>
    <name evidence="6" type="ORF">DWY25_05230</name>
</gene>
<keyword evidence="7" id="KW-1185">Reference proteome</keyword>
<dbReference type="PANTHER" id="PTHR10146">
    <property type="entry name" value="PROLINE SYNTHETASE CO-TRANSCRIBED BACTERIAL HOMOLOG PROTEIN"/>
    <property type="match status" value="1"/>
</dbReference>
<reference evidence="6 7" key="1">
    <citation type="submission" date="2018-08" db="EMBL/GenBank/DDBJ databases">
        <title>A genome reference for cultivated species of the human gut microbiota.</title>
        <authorList>
            <person name="Zou Y."/>
            <person name="Xue W."/>
            <person name="Luo G."/>
        </authorList>
    </citation>
    <scope>NUCLEOTIDE SEQUENCE [LARGE SCALE GENOMIC DNA]</scope>
    <source>
        <strain evidence="6 7">AF24-29</strain>
    </source>
</reference>
<evidence type="ECO:0000256" key="1">
    <source>
        <dbReference type="ARBA" id="ARBA00022898"/>
    </source>
</evidence>
<dbReference type="EMBL" id="QRUP01000004">
    <property type="protein sequence ID" value="RGR75639.1"/>
    <property type="molecule type" value="Genomic_DNA"/>
</dbReference>
<name>A0A412G4K4_9FIRM</name>
<dbReference type="InterPro" id="IPR011078">
    <property type="entry name" value="PyrdxlP_homeostasis"/>
</dbReference>
<accession>A0A412G4K4</accession>
<dbReference type="PANTHER" id="PTHR10146:SF14">
    <property type="entry name" value="PYRIDOXAL PHOSPHATE HOMEOSTASIS PROTEIN"/>
    <property type="match status" value="1"/>
</dbReference>
<dbReference type="InterPro" id="IPR029066">
    <property type="entry name" value="PLP-binding_barrel"/>
</dbReference>
<proteinExistence type="inferred from homology"/>
<dbReference type="Proteomes" id="UP000284178">
    <property type="component" value="Unassembled WGS sequence"/>
</dbReference>
<dbReference type="NCBIfam" id="TIGR00044">
    <property type="entry name" value="YggS family pyridoxal phosphate-dependent enzyme"/>
    <property type="match status" value="1"/>
</dbReference>
<evidence type="ECO:0000256" key="2">
    <source>
        <dbReference type="HAMAP-Rule" id="MF_02087"/>
    </source>
</evidence>
<dbReference type="CDD" id="cd00635">
    <property type="entry name" value="PLPDE_III_YBL036c_like"/>
    <property type="match status" value="1"/>
</dbReference>
<evidence type="ECO:0000259" key="5">
    <source>
        <dbReference type="Pfam" id="PF01168"/>
    </source>
</evidence>
<comment type="function">
    <text evidence="2">Pyridoxal 5'-phosphate (PLP)-binding protein, which is involved in PLP homeostasis.</text>
</comment>
<dbReference type="GO" id="GO:0030170">
    <property type="term" value="F:pyridoxal phosphate binding"/>
    <property type="evidence" value="ECO:0007669"/>
    <property type="project" value="UniProtKB-UniRule"/>
</dbReference>
<feature type="modified residue" description="N6-(pyridoxal phosphate)lysine" evidence="2 3">
    <location>
        <position position="47"/>
    </location>
</feature>
<keyword evidence="1 2" id="KW-0663">Pyridoxal phosphate</keyword>
<comment type="caution">
    <text evidence="6">The sequence shown here is derived from an EMBL/GenBank/DDBJ whole genome shotgun (WGS) entry which is preliminary data.</text>
</comment>
<evidence type="ECO:0000313" key="7">
    <source>
        <dbReference type="Proteomes" id="UP000284178"/>
    </source>
</evidence>
<dbReference type="HAMAP" id="MF_02087">
    <property type="entry name" value="PLP_homeostasis"/>
    <property type="match status" value="1"/>
</dbReference>
<comment type="similarity">
    <text evidence="2 4">Belongs to the pyridoxal phosphate-binding protein YggS/PROSC family.</text>
</comment>
<evidence type="ECO:0000256" key="4">
    <source>
        <dbReference type="RuleBase" id="RU004514"/>
    </source>
</evidence>
<dbReference type="Gene3D" id="3.20.20.10">
    <property type="entry name" value="Alanine racemase"/>
    <property type="match status" value="1"/>
</dbReference>
<protein>
    <recommendedName>
        <fullName evidence="2">Pyridoxal phosphate homeostasis protein</fullName>
        <shortName evidence="2">PLP homeostasis protein</shortName>
    </recommendedName>
</protein>